<feature type="transmembrane region" description="Helical" evidence="1">
    <location>
        <begin position="50"/>
        <end position="72"/>
    </location>
</feature>
<keyword evidence="1" id="KW-1133">Transmembrane helix</keyword>
<evidence type="ECO:0000313" key="3">
    <source>
        <dbReference type="Proteomes" id="UP000326912"/>
    </source>
</evidence>
<reference evidence="2 3" key="1">
    <citation type="submission" date="2019-10" db="EMBL/GenBank/DDBJ databases">
        <title>Dictyobacter vulcani sp. nov., within the class Ktedonobacteria, isolated from soil of volcanic Mt. Zao.</title>
        <authorList>
            <person name="Zheng Y."/>
            <person name="Wang C.M."/>
            <person name="Sakai Y."/>
            <person name="Abe K."/>
            <person name="Yokota A."/>
            <person name="Yabe S."/>
        </authorList>
    </citation>
    <scope>NUCLEOTIDE SEQUENCE [LARGE SCALE GENOMIC DNA]</scope>
    <source>
        <strain evidence="2 3">W12</strain>
    </source>
</reference>
<feature type="transmembrane region" description="Helical" evidence="1">
    <location>
        <begin position="120"/>
        <end position="140"/>
    </location>
</feature>
<feature type="transmembrane region" description="Helical" evidence="1">
    <location>
        <begin position="25"/>
        <end position="44"/>
    </location>
</feature>
<proteinExistence type="predicted"/>
<feature type="transmembrane region" description="Helical" evidence="1">
    <location>
        <begin position="84"/>
        <end position="108"/>
    </location>
</feature>
<dbReference type="AlphaFoldDB" id="A0A5J4KJI4"/>
<dbReference type="EMBL" id="BKZW01000001">
    <property type="protein sequence ID" value="GER86587.1"/>
    <property type="molecule type" value="Genomic_DNA"/>
</dbReference>
<accession>A0A5J4KJI4</accession>
<gene>
    <name evidence="2" type="ORF">KDW_07490</name>
</gene>
<dbReference type="Proteomes" id="UP000326912">
    <property type="component" value="Unassembled WGS sequence"/>
</dbReference>
<organism evidence="2 3">
    <name type="scientific">Dictyobacter vulcani</name>
    <dbReference type="NCBI Taxonomy" id="2607529"/>
    <lineage>
        <taxon>Bacteria</taxon>
        <taxon>Bacillati</taxon>
        <taxon>Chloroflexota</taxon>
        <taxon>Ktedonobacteria</taxon>
        <taxon>Ktedonobacterales</taxon>
        <taxon>Dictyobacteraceae</taxon>
        <taxon>Dictyobacter</taxon>
    </lineage>
</organism>
<evidence type="ECO:0000313" key="2">
    <source>
        <dbReference type="EMBL" id="GER86587.1"/>
    </source>
</evidence>
<evidence type="ECO:0008006" key="4">
    <source>
        <dbReference type="Google" id="ProtNLM"/>
    </source>
</evidence>
<protein>
    <recommendedName>
        <fullName evidence="4">DUF1345 domain-containing protein</fullName>
    </recommendedName>
</protein>
<keyword evidence="3" id="KW-1185">Reference proteome</keyword>
<keyword evidence="1" id="KW-0472">Membrane</keyword>
<evidence type="ECO:0000256" key="1">
    <source>
        <dbReference type="SAM" id="Phobius"/>
    </source>
</evidence>
<sequence>MTQTNNVPAKDAADASARKHRSITAPLWVSTVATLLFGIVYTILPERITIGPSWLPLCIIGILILPGLITLALGRPLSHKINRYIAFCILAVITCFLVVSVGLLIATLPNRQQGNDAVNLLRTGGALWISNVLVFGLWYWEIDGDGPHKRAQMGHQAADLLFPQQLDGNKQQWVPHFVDYLFVSFNGATALSPTDTYPLTHRAKILMMIEAIIALTILSMLIGRAINLV</sequence>
<comment type="caution">
    <text evidence="2">The sequence shown here is derived from an EMBL/GenBank/DDBJ whole genome shotgun (WGS) entry which is preliminary data.</text>
</comment>
<feature type="transmembrane region" description="Helical" evidence="1">
    <location>
        <begin position="205"/>
        <end position="226"/>
    </location>
</feature>
<name>A0A5J4KJI4_9CHLR</name>
<dbReference type="RefSeq" id="WP_151754690.1">
    <property type="nucleotide sequence ID" value="NZ_BKZW01000001.1"/>
</dbReference>
<keyword evidence="1" id="KW-0812">Transmembrane</keyword>